<keyword evidence="4" id="KW-1185">Reference proteome</keyword>
<protein>
    <recommendedName>
        <fullName evidence="5">C-type lectin domain-containing protein</fullName>
    </recommendedName>
</protein>
<evidence type="ECO:0000256" key="1">
    <source>
        <dbReference type="SAM" id="MobiDB-lite"/>
    </source>
</evidence>
<keyword evidence="2" id="KW-0812">Transmembrane</keyword>
<feature type="region of interest" description="Disordered" evidence="1">
    <location>
        <begin position="413"/>
        <end position="433"/>
    </location>
</feature>
<dbReference type="InterPro" id="IPR016187">
    <property type="entry name" value="CTDL_fold"/>
</dbReference>
<dbReference type="Proteomes" id="UP000242188">
    <property type="component" value="Unassembled WGS sequence"/>
</dbReference>
<reference evidence="3 4" key="1">
    <citation type="journal article" date="2017" name="Nat. Ecol. Evol.">
        <title>Scallop genome provides insights into evolution of bilaterian karyotype and development.</title>
        <authorList>
            <person name="Wang S."/>
            <person name="Zhang J."/>
            <person name="Jiao W."/>
            <person name="Li J."/>
            <person name="Xun X."/>
            <person name="Sun Y."/>
            <person name="Guo X."/>
            <person name="Huan P."/>
            <person name="Dong B."/>
            <person name="Zhang L."/>
            <person name="Hu X."/>
            <person name="Sun X."/>
            <person name="Wang J."/>
            <person name="Zhao C."/>
            <person name="Wang Y."/>
            <person name="Wang D."/>
            <person name="Huang X."/>
            <person name="Wang R."/>
            <person name="Lv J."/>
            <person name="Li Y."/>
            <person name="Zhang Z."/>
            <person name="Liu B."/>
            <person name="Lu W."/>
            <person name="Hui Y."/>
            <person name="Liang J."/>
            <person name="Zhou Z."/>
            <person name="Hou R."/>
            <person name="Li X."/>
            <person name="Liu Y."/>
            <person name="Li H."/>
            <person name="Ning X."/>
            <person name="Lin Y."/>
            <person name="Zhao L."/>
            <person name="Xing Q."/>
            <person name="Dou J."/>
            <person name="Li Y."/>
            <person name="Mao J."/>
            <person name="Guo H."/>
            <person name="Dou H."/>
            <person name="Li T."/>
            <person name="Mu C."/>
            <person name="Jiang W."/>
            <person name="Fu Q."/>
            <person name="Fu X."/>
            <person name="Miao Y."/>
            <person name="Liu J."/>
            <person name="Yu Q."/>
            <person name="Li R."/>
            <person name="Liao H."/>
            <person name="Li X."/>
            <person name="Kong Y."/>
            <person name="Jiang Z."/>
            <person name="Chourrout D."/>
            <person name="Li R."/>
            <person name="Bao Z."/>
        </authorList>
    </citation>
    <scope>NUCLEOTIDE SEQUENCE [LARGE SCALE GENOMIC DNA]</scope>
    <source>
        <strain evidence="3 4">PY_sf001</strain>
    </source>
</reference>
<keyword evidence="2" id="KW-1133">Transmembrane helix</keyword>
<dbReference type="SUPFAM" id="SSF56436">
    <property type="entry name" value="C-type lectin-like"/>
    <property type="match status" value="1"/>
</dbReference>
<organism evidence="3 4">
    <name type="scientific">Mizuhopecten yessoensis</name>
    <name type="common">Japanese scallop</name>
    <name type="synonym">Patinopecten yessoensis</name>
    <dbReference type="NCBI Taxonomy" id="6573"/>
    <lineage>
        <taxon>Eukaryota</taxon>
        <taxon>Metazoa</taxon>
        <taxon>Spiralia</taxon>
        <taxon>Lophotrochozoa</taxon>
        <taxon>Mollusca</taxon>
        <taxon>Bivalvia</taxon>
        <taxon>Autobranchia</taxon>
        <taxon>Pteriomorphia</taxon>
        <taxon>Pectinida</taxon>
        <taxon>Pectinoidea</taxon>
        <taxon>Pectinidae</taxon>
        <taxon>Mizuhopecten</taxon>
    </lineage>
</organism>
<dbReference type="CDD" id="cd12087">
    <property type="entry name" value="TM_EGFR-like"/>
    <property type="match status" value="1"/>
</dbReference>
<keyword evidence="2" id="KW-0472">Membrane</keyword>
<evidence type="ECO:0000256" key="2">
    <source>
        <dbReference type="SAM" id="Phobius"/>
    </source>
</evidence>
<proteinExistence type="predicted"/>
<comment type="caution">
    <text evidence="3">The sequence shown here is derived from an EMBL/GenBank/DDBJ whole genome shotgun (WGS) entry which is preliminary data.</text>
</comment>
<feature type="transmembrane region" description="Helical" evidence="2">
    <location>
        <begin position="279"/>
        <end position="302"/>
    </location>
</feature>
<gene>
    <name evidence="3" type="ORF">KP79_PYT04933</name>
</gene>
<evidence type="ECO:0000313" key="4">
    <source>
        <dbReference type="Proteomes" id="UP000242188"/>
    </source>
</evidence>
<feature type="compositionally biased region" description="Polar residues" evidence="1">
    <location>
        <begin position="421"/>
        <end position="433"/>
    </location>
</feature>
<evidence type="ECO:0000313" key="3">
    <source>
        <dbReference type="EMBL" id="OWF40761.1"/>
    </source>
</evidence>
<sequence>MTWPDAVRFCKESGGELVKDIAIQDVPQEKAWVGRRIKDGYKLVMTNGCYTVPPNVTSVRIPKGSFVECLEECPDSDYVGANNISCFCLTKDTLKKMHTAKFCDFIKSNINMCTWLSPPKLSCGGNGRMSTYRYQTQGFSLPLNYTDGTHTMLCAKWKGRGNGGDLVLTGCEQQLKVVCANGSTGSPRDWNAALNKCYDLGTDLQTCDKNASSCRATISQSIKEFWVGGFGYNVIEYTSDYVDVSNSSLCGTFGQLGGVVTYLPCGEKRPFICDFTSHISILAIVVSIVGLIIAAVVVAIFVRRFRRSRKSAALDILSRENDENQSDINFVSNEYRTVGDSQIGTGENLRDTDGQVGTNYDEIRPLNSGYLANNSTTNDNYDHARIVDSPNSTFQDNYDHMQITGLAHKTINDDYDHMPKPNSSEQTSDGNYDLIQKTNPSVKIIDDDYDHVQIS</sequence>
<dbReference type="AlphaFoldDB" id="A0A210PW87"/>
<accession>A0A210PW87</accession>
<name>A0A210PW87_MIZYE</name>
<dbReference type="EMBL" id="NEDP02005447">
    <property type="protein sequence ID" value="OWF40761.1"/>
    <property type="molecule type" value="Genomic_DNA"/>
</dbReference>
<evidence type="ECO:0008006" key="5">
    <source>
        <dbReference type="Google" id="ProtNLM"/>
    </source>
</evidence>